<gene>
    <name evidence="7" type="ORF">B9W14_19935</name>
</gene>
<dbReference type="EMBL" id="CP020953">
    <property type="protein sequence ID" value="AWI06666.1"/>
    <property type="molecule type" value="Genomic_DNA"/>
</dbReference>
<dbReference type="SUPFAM" id="SSF118010">
    <property type="entry name" value="TM1457-like"/>
    <property type="match status" value="1"/>
</dbReference>
<evidence type="ECO:0000256" key="6">
    <source>
        <dbReference type="ARBA" id="ARBA00044538"/>
    </source>
</evidence>
<evidence type="ECO:0000256" key="4">
    <source>
        <dbReference type="ARBA" id="ARBA00022807"/>
    </source>
</evidence>
<dbReference type="OrthoDB" id="48998at2"/>
<dbReference type="CDD" id="cd16332">
    <property type="entry name" value="Prp-like"/>
    <property type="match status" value="1"/>
</dbReference>
<reference evidence="8" key="1">
    <citation type="submission" date="2017-04" db="EMBL/GenBank/DDBJ databases">
        <authorList>
            <person name="Song Y."/>
            <person name="Cho B.-K."/>
        </authorList>
    </citation>
    <scope>NUCLEOTIDE SEQUENCE [LARGE SCALE GENOMIC DNA]</scope>
    <source>
        <strain evidence="8">SL1</strain>
    </source>
</reference>
<evidence type="ECO:0000256" key="5">
    <source>
        <dbReference type="ARBA" id="ARBA00044503"/>
    </source>
</evidence>
<dbReference type="Gene3D" id="3.30.70.1490">
    <property type="entry name" value="Cysteine protease Prp"/>
    <property type="match status" value="1"/>
</dbReference>
<keyword evidence="3" id="KW-0378">Hydrolase</keyword>
<evidence type="ECO:0000313" key="8">
    <source>
        <dbReference type="Proteomes" id="UP000244910"/>
    </source>
</evidence>
<keyword evidence="8" id="KW-1185">Reference proteome</keyword>
<keyword evidence="2 7" id="KW-0645">Protease</keyword>
<keyword evidence="4" id="KW-0788">Thiol protease</keyword>
<dbReference type="RefSeq" id="WP_032075325.1">
    <property type="nucleotide sequence ID" value="NZ_CP020953.1"/>
</dbReference>
<dbReference type="KEGG" id="cdrk:B9W14_19935"/>
<proteinExistence type="inferred from homology"/>
<name>A0A2U8DV51_9CLOT</name>
<evidence type="ECO:0000256" key="1">
    <source>
        <dbReference type="ARBA" id="ARBA00022517"/>
    </source>
</evidence>
<dbReference type="InterPro" id="IPR007422">
    <property type="entry name" value="Peptidase_Prp"/>
</dbReference>
<dbReference type="InterPro" id="IPR036764">
    <property type="entry name" value="Peptidase_Prp_sf"/>
</dbReference>
<organism evidence="7 8">
    <name type="scientific">Clostridium drakei</name>
    <dbReference type="NCBI Taxonomy" id="332101"/>
    <lineage>
        <taxon>Bacteria</taxon>
        <taxon>Bacillati</taxon>
        <taxon>Bacillota</taxon>
        <taxon>Clostridia</taxon>
        <taxon>Eubacteriales</taxon>
        <taxon>Clostridiaceae</taxon>
        <taxon>Clostridium</taxon>
    </lineage>
</organism>
<dbReference type="GO" id="GO:0008234">
    <property type="term" value="F:cysteine-type peptidase activity"/>
    <property type="evidence" value="ECO:0007669"/>
    <property type="project" value="UniProtKB-KW"/>
</dbReference>
<evidence type="ECO:0000313" key="7">
    <source>
        <dbReference type="EMBL" id="AWI06666.1"/>
    </source>
</evidence>
<sequence length="109" mass="12202">MISINFSEKENNLVSMKASGHAEFDEYGKDIVCSAVSALSVAILNGITDVMHFKPDFYIDEDGFLSISIENLHIEQIKACQVLMETLLLGLQNIEINYGEYINVKVEEV</sequence>
<dbReference type="AlphaFoldDB" id="A0A2U8DV51"/>
<dbReference type="Pfam" id="PF04327">
    <property type="entry name" value="Peptidase_Prp"/>
    <property type="match status" value="1"/>
</dbReference>
<keyword evidence="1" id="KW-0690">Ribosome biogenesis</keyword>
<dbReference type="GO" id="GO:0042254">
    <property type="term" value="P:ribosome biogenesis"/>
    <property type="evidence" value="ECO:0007669"/>
    <property type="project" value="UniProtKB-KW"/>
</dbReference>
<dbReference type="Proteomes" id="UP000244910">
    <property type="component" value="Chromosome"/>
</dbReference>
<dbReference type="PANTHER" id="PTHR39178:SF1">
    <property type="entry name" value="RIBOSOMAL-PROCESSING CYSTEINE PROTEASE PRP"/>
    <property type="match status" value="1"/>
</dbReference>
<comment type="similarity">
    <text evidence="5">Belongs to the Prp family.</text>
</comment>
<evidence type="ECO:0000256" key="2">
    <source>
        <dbReference type="ARBA" id="ARBA00022670"/>
    </source>
</evidence>
<protein>
    <recommendedName>
        <fullName evidence="6">Ribosomal processing cysteine protease Prp</fullName>
    </recommendedName>
</protein>
<dbReference type="GO" id="GO:0006508">
    <property type="term" value="P:proteolysis"/>
    <property type="evidence" value="ECO:0007669"/>
    <property type="project" value="UniProtKB-KW"/>
</dbReference>
<evidence type="ECO:0000256" key="3">
    <source>
        <dbReference type="ARBA" id="ARBA00022801"/>
    </source>
</evidence>
<accession>A0A2U8DV51</accession>
<dbReference type="PANTHER" id="PTHR39178">
    <property type="entry name" value="HYPOTHETICAL RIBOSOME-ASSOCIATED PROTEIN"/>
    <property type="match status" value="1"/>
</dbReference>